<dbReference type="GO" id="GO:0016020">
    <property type="term" value="C:membrane"/>
    <property type="evidence" value="ECO:0007669"/>
    <property type="project" value="UniProtKB-SubCell"/>
</dbReference>
<comment type="caution">
    <text evidence="7">The sequence shown here is derived from an EMBL/GenBank/DDBJ whole genome shotgun (WGS) entry which is preliminary data.</text>
</comment>
<keyword evidence="3" id="KW-0812">Transmembrane</keyword>
<evidence type="ECO:0000313" key="7">
    <source>
        <dbReference type="EMBL" id="MBA0670522.1"/>
    </source>
</evidence>
<evidence type="ECO:0000256" key="6">
    <source>
        <dbReference type="ARBA" id="ARBA00023136"/>
    </source>
</evidence>
<dbReference type="InterPro" id="IPR001611">
    <property type="entry name" value="Leu-rich_rpt"/>
</dbReference>
<dbReference type="InterPro" id="IPR032675">
    <property type="entry name" value="LRR_dom_sf"/>
</dbReference>
<dbReference type="Proteomes" id="UP000593573">
    <property type="component" value="Unassembled WGS sequence"/>
</dbReference>
<dbReference type="PANTHER" id="PTHR27008:SF583">
    <property type="entry name" value="LRR RECEPTOR-LIKE SERINE_THREONINE-PROTEIN KINASE FLS2"/>
    <property type="match status" value="1"/>
</dbReference>
<sequence length="108" mass="12240">GLISLQFLDLYNNNLSRVIPKSLEKLLNLKYFNVSLNRLEGKIPTEGCFSNFSSTSFMKNYTLCGPPKLLVPPCKNDIHESSQMTILHALRYGLPTIVIVIDSLNYYV</sequence>
<comment type="subcellular location">
    <subcellularLocation>
        <location evidence="1">Membrane</location>
    </subcellularLocation>
</comment>
<feature type="non-terminal residue" evidence="7">
    <location>
        <position position="1"/>
    </location>
</feature>
<evidence type="ECO:0000256" key="5">
    <source>
        <dbReference type="ARBA" id="ARBA00022989"/>
    </source>
</evidence>
<evidence type="ECO:0000256" key="3">
    <source>
        <dbReference type="ARBA" id="ARBA00022692"/>
    </source>
</evidence>
<dbReference type="Gene3D" id="3.80.10.10">
    <property type="entry name" value="Ribonuclease Inhibitor"/>
    <property type="match status" value="1"/>
</dbReference>
<dbReference type="PANTHER" id="PTHR27008">
    <property type="entry name" value="OS04G0122200 PROTEIN"/>
    <property type="match status" value="1"/>
</dbReference>
<keyword evidence="8" id="KW-1185">Reference proteome</keyword>
<keyword evidence="4" id="KW-0677">Repeat</keyword>
<keyword evidence="5" id="KW-1133">Transmembrane helix</keyword>
<evidence type="ECO:0000256" key="1">
    <source>
        <dbReference type="ARBA" id="ARBA00004370"/>
    </source>
</evidence>
<dbReference type="Pfam" id="PF00560">
    <property type="entry name" value="LRR_1"/>
    <property type="match status" value="2"/>
</dbReference>
<proteinExistence type="predicted"/>
<evidence type="ECO:0000256" key="2">
    <source>
        <dbReference type="ARBA" id="ARBA00022614"/>
    </source>
</evidence>
<dbReference type="AlphaFoldDB" id="A0A7J8W6K1"/>
<gene>
    <name evidence="7" type="ORF">Goklo_023896</name>
</gene>
<organism evidence="7 8">
    <name type="scientific">Gossypium klotzschianum</name>
    <dbReference type="NCBI Taxonomy" id="34286"/>
    <lineage>
        <taxon>Eukaryota</taxon>
        <taxon>Viridiplantae</taxon>
        <taxon>Streptophyta</taxon>
        <taxon>Embryophyta</taxon>
        <taxon>Tracheophyta</taxon>
        <taxon>Spermatophyta</taxon>
        <taxon>Magnoliopsida</taxon>
        <taxon>eudicotyledons</taxon>
        <taxon>Gunneridae</taxon>
        <taxon>Pentapetalae</taxon>
        <taxon>rosids</taxon>
        <taxon>malvids</taxon>
        <taxon>Malvales</taxon>
        <taxon>Malvaceae</taxon>
        <taxon>Malvoideae</taxon>
        <taxon>Gossypium</taxon>
    </lineage>
</organism>
<keyword evidence="2" id="KW-0433">Leucine-rich repeat</keyword>
<protein>
    <submittedName>
        <fullName evidence="7">Uncharacterized protein</fullName>
    </submittedName>
</protein>
<name>A0A7J8W6K1_9ROSI</name>
<dbReference type="SUPFAM" id="SSF52058">
    <property type="entry name" value="L domain-like"/>
    <property type="match status" value="1"/>
</dbReference>
<accession>A0A7J8W6K1</accession>
<dbReference type="EMBL" id="JABFAB010236958">
    <property type="protein sequence ID" value="MBA0670522.1"/>
    <property type="molecule type" value="Genomic_DNA"/>
</dbReference>
<keyword evidence="6" id="KW-0472">Membrane</keyword>
<dbReference type="InterPro" id="IPR051809">
    <property type="entry name" value="Plant_receptor-like_S/T_kinase"/>
</dbReference>
<dbReference type="OrthoDB" id="1000790at2759"/>
<evidence type="ECO:0000256" key="4">
    <source>
        <dbReference type="ARBA" id="ARBA00022737"/>
    </source>
</evidence>
<evidence type="ECO:0000313" key="8">
    <source>
        <dbReference type="Proteomes" id="UP000593573"/>
    </source>
</evidence>
<reference evidence="7 8" key="1">
    <citation type="journal article" date="2019" name="Genome Biol. Evol.">
        <title>Insights into the evolution of the New World diploid cottons (Gossypium, subgenus Houzingenia) based on genome sequencing.</title>
        <authorList>
            <person name="Grover C.E."/>
            <person name="Arick M.A. 2nd"/>
            <person name="Thrash A."/>
            <person name="Conover J.L."/>
            <person name="Sanders W.S."/>
            <person name="Peterson D.G."/>
            <person name="Frelichowski J.E."/>
            <person name="Scheffler J.A."/>
            <person name="Scheffler B.E."/>
            <person name="Wendel J.F."/>
        </authorList>
    </citation>
    <scope>NUCLEOTIDE SEQUENCE [LARGE SCALE GENOMIC DNA]</scope>
    <source>
        <strain evidence="7">57</strain>
        <tissue evidence="7">Leaf</tissue>
    </source>
</reference>